<dbReference type="Gramene" id="scaffold_801987.1">
    <property type="protein sequence ID" value="scaffold_801987.1"/>
    <property type="gene ID" value="scaffold_801987.1"/>
</dbReference>
<organism evidence="3">
    <name type="scientific">Arabidopsis lyrata subsp. lyrata</name>
    <name type="common">Lyre-leaved rock-cress</name>
    <dbReference type="NCBI Taxonomy" id="81972"/>
    <lineage>
        <taxon>Eukaryota</taxon>
        <taxon>Viridiplantae</taxon>
        <taxon>Streptophyta</taxon>
        <taxon>Embryophyta</taxon>
        <taxon>Tracheophyta</taxon>
        <taxon>Spermatophyta</taxon>
        <taxon>Magnoliopsida</taxon>
        <taxon>eudicotyledons</taxon>
        <taxon>Gunneridae</taxon>
        <taxon>Pentapetalae</taxon>
        <taxon>rosids</taxon>
        <taxon>malvids</taxon>
        <taxon>Brassicales</taxon>
        <taxon>Brassicaceae</taxon>
        <taxon>Camelineae</taxon>
        <taxon>Arabidopsis</taxon>
    </lineage>
</organism>
<evidence type="ECO:0000256" key="1">
    <source>
        <dbReference type="SAM" id="MobiDB-lite"/>
    </source>
</evidence>
<dbReference type="HOGENOM" id="CLU_1580664_0_0_1"/>
<evidence type="ECO:0000313" key="2">
    <source>
        <dbReference type="EMBL" id="EFH42309.1"/>
    </source>
</evidence>
<dbReference type="AlphaFoldDB" id="D7MUA8"/>
<feature type="region of interest" description="Disordered" evidence="1">
    <location>
        <begin position="38"/>
        <end position="83"/>
    </location>
</feature>
<reference evidence="3" key="1">
    <citation type="journal article" date="2011" name="Nat. Genet.">
        <title>The Arabidopsis lyrata genome sequence and the basis of rapid genome size change.</title>
        <authorList>
            <person name="Hu T.T."/>
            <person name="Pattyn P."/>
            <person name="Bakker E.G."/>
            <person name="Cao J."/>
            <person name="Cheng J.-F."/>
            <person name="Clark R.M."/>
            <person name="Fahlgren N."/>
            <person name="Fawcett J.A."/>
            <person name="Grimwood J."/>
            <person name="Gundlach H."/>
            <person name="Haberer G."/>
            <person name="Hollister J.D."/>
            <person name="Ossowski S."/>
            <person name="Ottilar R.P."/>
            <person name="Salamov A.A."/>
            <person name="Schneeberger K."/>
            <person name="Spannagl M."/>
            <person name="Wang X."/>
            <person name="Yang L."/>
            <person name="Nasrallah M.E."/>
            <person name="Bergelson J."/>
            <person name="Carrington J.C."/>
            <person name="Gaut B.S."/>
            <person name="Schmutz J."/>
            <person name="Mayer K.F.X."/>
            <person name="Van de Peer Y."/>
            <person name="Grigoriev I.V."/>
            <person name="Nordborg M."/>
            <person name="Weigel D."/>
            <person name="Guo Y.-L."/>
        </authorList>
    </citation>
    <scope>NUCLEOTIDE SEQUENCE [LARGE SCALE GENOMIC DNA]</scope>
    <source>
        <strain evidence="3">cv. MN47</strain>
    </source>
</reference>
<dbReference type="EMBL" id="GL348720">
    <property type="protein sequence ID" value="EFH42309.1"/>
    <property type="molecule type" value="Genomic_DNA"/>
</dbReference>
<protein>
    <submittedName>
        <fullName evidence="2">Predicted protein</fullName>
    </submittedName>
</protein>
<gene>
    <name evidence="2" type="ORF">ARALYDRAFT_918587</name>
</gene>
<evidence type="ECO:0000313" key="3">
    <source>
        <dbReference type="Proteomes" id="UP000008694"/>
    </source>
</evidence>
<feature type="compositionally biased region" description="Basic and acidic residues" evidence="1">
    <location>
        <begin position="38"/>
        <end position="50"/>
    </location>
</feature>
<keyword evidence="3" id="KW-1185">Reference proteome</keyword>
<sequence>MLLPRSRAVVTLRRERTVTRRKRLRKLLLRPLETIEKASSGRHEGVKDRGNNASKTPNRMGPLSEPSLSKGTSKEVVAGESGSRKRKTAEIVLGLAKKLRSFPSTEPTLPHFYNYLYKSQDIPLSSIKADCGNIIRIIPLVSKEPAADELLKAEAYKDRTRLECLVSYF</sequence>
<accession>D7MUA8</accession>
<proteinExistence type="predicted"/>
<dbReference type="Proteomes" id="UP000008694">
    <property type="component" value="Unassembled WGS sequence"/>
</dbReference>
<name>D7MUA8_ARALL</name>